<dbReference type="EC" id="2.7.11.1" evidence="11"/>
<dbReference type="PROSITE" id="PS50011">
    <property type="entry name" value="PROTEIN_KINASE_DOM"/>
    <property type="match status" value="1"/>
</dbReference>
<dbReference type="InterPro" id="IPR017441">
    <property type="entry name" value="Protein_kinase_ATP_BS"/>
</dbReference>
<dbReference type="PROSITE" id="PS00107">
    <property type="entry name" value="PROTEIN_KINASE_ATP"/>
    <property type="match status" value="1"/>
</dbReference>
<dbReference type="InterPro" id="IPR000719">
    <property type="entry name" value="Prot_kinase_dom"/>
</dbReference>
<sequence length="1734" mass="202164">MDKKNVKITNYEKIEDTQKNKIKNYIIEDIKINRNARLHQNETISNNEKKNKLYNSNNINIIRGNINVEYNKNSLSNKMINLTQNKILNDFSKNESNVKNSSGEKNAKYNMVMKNKSKILNDNSQSSKVNYSDNNNEHLLYNKNENTEKHYCVSGNTNIMLSCDHITYKNDLNLKETNNYFDLNRKRKMDVEEKLSSKTNIHNNKIKKYDYINPSICKNPNIFLNSSEMSKFTNNKNIKNNNNDFLEKMGALQNNLDKVKIGELSKEIFSLSNRSLSNDKKNEENAESNNIISNIKRQGNNKTCNKNKSKKTETKYTDNTVQSYNNIKSNNLKYIKNVYDYDDGKCIENKNKENNNNENINNECSSKENNNNENNFLPLNIHEKNEENIELNKNFINEEKWNFKEKINMNESKNIVHDYYLENKNRFKKSNELIVDKFSENTINDSICSTLNINNKNDSHRRKGYIQDLEVAGGDNEILKKKNGNKEINYSNCNFSNSVEDNDNSQKSHYINNIIDQNKKDSIHGLNDNNNVNNHIKSKEKFIIDSYNSCNGNPIVDEKKTSEKVSVNILDISNSNNLTEQNKFEGINYNKGTLINCMKQENENTSIYIENSYNTNKKYSKGIMNINKDKGCISMNDLNYRNNRINNKEIDGNTNNNFKQYSGIYYGNSINEKDNDSSHFNLNNEESNKCISMGTIKNFNRSNDICNSNNEYKSCIYNKINFNRNEDKNKLSKMIPKEENINCSTNTENISKEKKNYRNINLFNEIQHKYKKKLKEDLNLLKSENMNKDIQVIDICSNKELTTIESRNIKFLKVEKNSNNANIENEEGLLKKGVIIRNKQNSNANYDKNNFDDRNDKKKLIVDKCKNSSSIICSNTNLVLNKKINSELKTIKKNFKANNKSKILSNNKINSCTISNTCSYKTSSSKFSNNKNDKYVYSSSRAKKNNNSSSFIHKFNKKVNDINNITSSLSNVNNVLENNKYANYKNMNNKNYPKNLNVNKDIGIYNKQNLNNFHLEKNKSVYFASNEKEQKKLNNCGNNDKIVKLKNQSIKNIDKTSEEIKNKNLNDNKIINEEIKNENLNDNKIINEEIKNENLNDNKIINEEIKNENLNDNKIYNEEVKNKDILNNGEVKNEKHVDININKKLENNLIKKKVTESEKISNNSISDNSSKSLKGNINLKRRNGTNIKNINRWNITSSTNVKLSNNIDIYKNKKKVNKNNNNNMINKNNTNISYNTEFNKSKHIISTTITTSNNNNNVIRNKYKANIYNKKESHIKRLNIINREKGNYIEARKKNIYDYNNNKCINKNNFKDIINEEMEKYKSSKKYKLKSNSIPPSTQKENNNNKNIFIKNGKQVEYINKKEKINKNIVLKKQSNSCDNTNKSLEKIKRDNSEKKYSNSSSNNEKKEISYFEWLAKEKKKKEEEVERQKKKINDAINEEENLMLQPLSAFNLKQNEKIYEQGDFIVDKHPIGNGRTGLVFKAIIKKENEKVALKVMAKDTILTLNIERQVLKEIIIQASLKHINILQLIAYFEDKTRLFLILELANGGSIRNKMKLKSQPLKEEQVALYVYQIADALSYLHNFNIIHRDLKPDNILIHYSDEYSDNKIYKYGIIKLADFGFSCQLKNKRQKRSTFCGTVDYMPPEIINQMPYDCNVDLWCLGIVIFELLVGFPPFTDDTQERIFNQIKELNFHFPKTVSLTAQELILKLCSRTAEERICAEEVKSHPWIKQFL</sequence>
<keyword evidence="3 11" id="KW-0808">Transferase</keyword>
<evidence type="ECO:0000256" key="3">
    <source>
        <dbReference type="ARBA" id="ARBA00022679"/>
    </source>
</evidence>
<dbReference type="Gene3D" id="1.10.510.10">
    <property type="entry name" value="Transferase(Phosphotransferase) domain 1"/>
    <property type="match status" value="1"/>
</dbReference>
<dbReference type="Pfam" id="PF00069">
    <property type="entry name" value="Pkinase"/>
    <property type="match status" value="1"/>
</dbReference>
<evidence type="ECO:0000256" key="5">
    <source>
        <dbReference type="ARBA" id="ARBA00022777"/>
    </source>
</evidence>
<feature type="domain" description="Protein kinase" evidence="13">
    <location>
        <begin position="1466"/>
        <end position="1730"/>
    </location>
</feature>
<comment type="similarity">
    <text evidence="11">Belongs to the protein kinase superfamily. Ser/Thr protein kinase family. Aurora subfamily.</text>
</comment>
<evidence type="ECO:0000256" key="1">
    <source>
        <dbReference type="ARBA" id="ARBA00011245"/>
    </source>
</evidence>
<protein>
    <recommendedName>
        <fullName evidence="11">Aurora kinase</fullName>
        <ecNumber evidence="11">2.7.11.1</ecNumber>
    </recommendedName>
</protein>
<name>A0A1J1H4J0_PLARL</name>
<gene>
    <name evidence="14" type="primary">ARK2</name>
    <name evidence="14" type="ORF">PRELSG_0826400</name>
</gene>
<evidence type="ECO:0000256" key="12">
    <source>
        <dbReference type="SAM" id="MobiDB-lite"/>
    </source>
</evidence>
<evidence type="ECO:0000256" key="10">
    <source>
        <dbReference type="PROSITE-ProRule" id="PRU10141"/>
    </source>
</evidence>
<keyword evidence="4 8" id="KW-0547">Nucleotide-binding</keyword>
<reference evidence="14 15" key="1">
    <citation type="submission" date="2015-04" db="EMBL/GenBank/DDBJ databases">
        <authorList>
            <consortium name="Pathogen Informatics"/>
        </authorList>
    </citation>
    <scope>NUCLEOTIDE SEQUENCE [LARGE SCALE GENOMIC DNA]</scope>
    <source>
        <strain evidence="14 15">SGS1</strain>
    </source>
</reference>
<evidence type="ECO:0000256" key="2">
    <source>
        <dbReference type="ARBA" id="ARBA00022527"/>
    </source>
</evidence>
<evidence type="ECO:0000313" key="14">
    <source>
        <dbReference type="EMBL" id="CRG99836.1"/>
    </source>
</evidence>
<feature type="cross-link" description="Glycyl lysine isopeptide (Lys-Gly) (interchain with G-Cter in SUMO2)" evidence="9">
    <location>
        <position position="1592"/>
    </location>
</feature>
<feature type="active site" description="Proton acceptor" evidence="7">
    <location>
        <position position="1590"/>
    </location>
</feature>
<comment type="subunit">
    <text evidence="1">Monomer.</text>
</comment>
<feature type="binding site" evidence="8 10">
    <location>
        <position position="1495"/>
    </location>
    <ligand>
        <name>ATP</name>
        <dbReference type="ChEBI" id="CHEBI:30616"/>
    </ligand>
</feature>
<dbReference type="VEuPathDB" id="PlasmoDB:PRELSG_0826400"/>
<dbReference type="InterPro" id="IPR030616">
    <property type="entry name" value="Aur-like"/>
</dbReference>
<keyword evidence="15" id="KW-1185">Reference proteome</keyword>
<dbReference type="KEGG" id="prel:PRELSG_0826400"/>
<evidence type="ECO:0000256" key="11">
    <source>
        <dbReference type="RuleBase" id="RU367134"/>
    </source>
</evidence>
<feature type="compositionally biased region" description="Low complexity" evidence="12">
    <location>
        <begin position="356"/>
        <end position="371"/>
    </location>
</feature>
<dbReference type="PROSITE" id="PS00108">
    <property type="entry name" value="PROTEIN_KINASE_ST"/>
    <property type="match status" value="1"/>
</dbReference>
<evidence type="ECO:0000256" key="6">
    <source>
        <dbReference type="ARBA" id="ARBA00022840"/>
    </source>
</evidence>
<dbReference type="EMBL" id="LN835303">
    <property type="protein sequence ID" value="CRG99836.1"/>
    <property type="molecule type" value="Genomic_DNA"/>
</dbReference>
<dbReference type="SMART" id="SM00220">
    <property type="entry name" value="S_TKc"/>
    <property type="match status" value="1"/>
</dbReference>
<comment type="catalytic activity">
    <reaction evidence="11">
        <text>L-threonyl-[protein] + ATP = O-phospho-L-threonyl-[protein] + ADP + H(+)</text>
        <dbReference type="Rhea" id="RHEA:46608"/>
        <dbReference type="Rhea" id="RHEA-COMP:11060"/>
        <dbReference type="Rhea" id="RHEA-COMP:11605"/>
        <dbReference type="ChEBI" id="CHEBI:15378"/>
        <dbReference type="ChEBI" id="CHEBI:30013"/>
        <dbReference type="ChEBI" id="CHEBI:30616"/>
        <dbReference type="ChEBI" id="CHEBI:61977"/>
        <dbReference type="ChEBI" id="CHEBI:456216"/>
        <dbReference type="EC" id="2.7.11.1"/>
    </reaction>
</comment>
<feature type="region of interest" description="Disordered" evidence="12">
    <location>
        <begin position="351"/>
        <end position="371"/>
    </location>
</feature>
<dbReference type="RefSeq" id="XP_028532841.1">
    <property type="nucleotide sequence ID" value="XM_028676343.1"/>
</dbReference>
<keyword evidence="5 11" id="KW-0418">Kinase</keyword>
<evidence type="ECO:0000256" key="7">
    <source>
        <dbReference type="PIRSR" id="PIRSR630616-1"/>
    </source>
</evidence>
<organism evidence="14 15">
    <name type="scientific">Plasmodium relictum</name>
    <dbReference type="NCBI Taxonomy" id="85471"/>
    <lineage>
        <taxon>Eukaryota</taxon>
        <taxon>Sar</taxon>
        <taxon>Alveolata</taxon>
        <taxon>Apicomplexa</taxon>
        <taxon>Aconoidasida</taxon>
        <taxon>Haemosporida</taxon>
        <taxon>Plasmodiidae</taxon>
        <taxon>Plasmodium</taxon>
        <taxon>Plasmodium (Haemamoeba)</taxon>
    </lineage>
</organism>
<feature type="binding site" evidence="8">
    <location>
        <position position="1476"/>
    </location>
    <ligand>
        <name>ATP</name>
        <dbReference type="ChEBI" id="CHEBI:30616"/>
    </ligand>
</feature>
<dbReference type="GO" id="GO:0005524">
    <property type="term" value="F:ATP binding"/>
    <property type="evidence" value="ECO:0007669"/>
    <property type="project" value="UniProtKB-UniRule"/>
</dbReference>
<comment type="catalytic activity">
    <reaction evidence="11">
        <text>L-seryl-[protein] + ATP = O-phospho-L-seryl-[protein] + ADP + H(+)</text>
        <dbReference type="Rhea" id="RHEA:17989"/>
        <dbReference type="Rhea" id="RHEA-COMP:9863"/>
        <dbReference type="Rhea" id="RHEA-COMP:11604"/>
        <dbReference type="ChEBI" id="CHEBI:15378"/>
        <dbReference type="ChEBI" id="CHEBI:29999"/>
        <dbReference type="ChEBI" id="CHEBI:30616"/>
        <dbReference type="ChEBI" id="CHEBI:83421"/>
        <dbReference type="ChEBI" id="CHEBI:456216"/>
        <dbReference type="EC" id="2.7.11.1"/>
    </reaction>
</comment>
<dbReference type="FunFam" id="1.10.510.10:FF:000571">
    <property type="entry name" value="Maternal embryonic leucine zipper kinase"/>
    <property type="match status" value="1"/>
</dbReference>
<feature type="region of interest" description="Disordered" evidence="12">
    <location>
        <begin position="297"/>
        <end position="317"/>
    </location>
</feature>
<dbReference type="CDD" id="cd14007">
    <property type="entry name" value="STKc_Aurora"/>
    <property type="match status" value="1"/>
</dbReference>
<dbReference type="InterPro" id="IPR008271">
    <property type="entry name" value="Ser/Thr_kinase_AS"/>
</dbReference>
<dbReference type="PANTHER" id="PTHR24350">
    <property type="entry name" value="SERINE/THREONINE-PROTEIN KINASE IAL-RELATED"/>
    <property type="match status" value="1"/>
</dbReference>
<evidence type="ECO:0000256" key="8">
    <source>
        <dbReference type="PIRSR" id="PIRSR630616-2"/>
    </source>
</evidence>
<accession>A0A1J1H4J0</accession>
<dbReference type="OrthoDB" id="377346at2759"/>
<feature type="binding site" evidence="8">
    <location>
        <begin position="1544"/>
        <end position="1546"/>
    </location>
    <ligand>
        <name>ATP</name>
        <dbReference type="ChEBI" id="CHEBI:30616"/>
    </ligand>
</feature>
<keyword evidence="6 8" id="KW-0067">ATP-binding</keyword>
<proteinExistence type="inferred from homology"/>
<dbReference type="Proteomes" id="UP000220158">
    <property type="component" value="Chromosome 8"/>
</dbReference>
<feature type="region of interest" description="Disordered" evidence="12">
    <location>
        <begin position="1377"/>
        <end position="1402"/>
    </location>
</feature>
<feature type="binding site" evidence="8">
    <location>
        <position position="1619"/>
    </location>
    <ligand>
        <name>ATP</name>
        <dbReference type="ChEBI" id="CHEBI:30616"/>
    </ligand>
</feature>
<dbReference type="SUPFAM" id="SSF56112">
    <property type="entry name" value="Protein kinase-like (PK-like)"/>
    <property type="match status" value="1"/>
</dbReference>
<dbReference type="OMA" id="INMNESK"/>
<evidence type="ECO:0000259" key="13">
    <source>
        <dbReference type="PROSITE" id="PS50011"/>
    </source>
</evidence>
<dbReference type="FunFam" id="3.30.200.20:FF:000042">
    <property type="entry name" value="Aurora kinase A"/>
    <property type="match status" value="1"/>
</dbReference>
<evidence type="ECO:0000256" key="9">
    <source>
        <dbReference type="PIRSR" id="PIRSR630616-3"/>
    </source>
</evidence>
<dbReference type="GO" id="GO:0004674">
    <property type="term" value="F:protein serine/threonine kinase activity"/>
    <property type="evidence" value="ECO:0007669"/>
    <property type="project" value="UniProtKB-KW"/>
</dbReference>
<dbReference type="InterPro" id="IPR011009">
    <property type="entry name" value="Kinase-like_dom_sf"/>
</dbReference>
<dbReference type="GeneID" id="39735940"/>
<evidence type="ECO:0000256" key="4">
    <source>
        <dbReference type="ARBA" id="ARBA00022741"/>
    </source>
</evidence>
<feature type="compositionally biased region" description="Low complexity" evidence="12">
    <location>
        <begin position="297"/>
        <end position="306"/>
    </location>
</feature>
<feature type="compositionally biased region" description="Basic and acidic residues" evidence="12">
    <location>
        <begin position="1384"/>
        <end position="1397"/>
    </location>
</feature>
<keyword evidence="2 11" id="KW-0723">Serine/threonine-protein kinase</keyword>
<evidence type="ECO:0000313" key="15">
    <source>
        <dbReference type="Proteomes" id="UP000220158"/>
    </source>
</evidence>